<dbReference type="Gene3D" id="3.40.50.11200">
    <property type="match status" value="1"/>
</dbReference>
<accession>A0A066TPV0</accession>
<reference evidence="2 3" key="1">
    <citation type="submission" date="2014-03" db="EMBL/GenBank/DDBJ databases">
        <title>The genomes of two eusocial bee gut symbionts.</title>
        <authorList>
            <person name="Kwong W.K."/>
            <person name="Engel P."/>
            <person name="Koch H."/>
            <person name="Moran N.A."/>
        </authorList>
    </citation>
    <scope>NUCLEOTIDE SEQUENCE [LARGE SCALE GENOMIC DNA]</scope>
    <source>
        <strain evidence="3">wkB29</strain>
    </source>
</reference>
<dbReference type="eggNOG" id="ENOG502ZA57">
    <property type="taxonomic scope" value="Bacteria"/>
</dbReference>
<protein>
    <recommendedName>
        <fullName evidence="1">Thoeris protein ThsB TIR-like domain-containing protein</fullName>
    </recommendedName>
</protein>
<sequence length="186" mass="22187">MPTNYCAFHVDEPFNEFVADALTRKDYFYYNQLRSWKIQNSLFPFNDVHDKRYDVRDGSDWENVLKPRIHKRLNDADNLILILSENTIQSRSLKEEIEFGIEYLKLPVIVIYAELHQKNDMLINGKNNIHFKLHHFWNKLPIFKNLKSQVPVLHVPYNKEMVTKALKKNNFVKGSDFRPNNYMLTA</sequence>
<feature type="domain" description="Thoeris protein ThsB TIR-like" evidence="1">
    <location>
        <begin position="5"/>
        <end position="115"/>
    </location>
</feature>
<dbReference type="RefSeq" id="WP_037405767.1">
    <property type="nucleotide sequence ID" value="NZ_JFZV01000011.1"/>
</dbReference>
<dbReference type="InterPro" id="IPR035897">
    <property type="entry name" value="Toll_tir_struct_dom_sf"/>
</dbReference>
<dbReference type="SUPFAM" id="SSF52200">
    <property type="entry name" value="Toll/Interleukin receptor TIR domain"/>
    <property type="match status" value="1"/>
</dbReference>
<organism evidence="2 3">
    <name type="scientific">Snodgrassella communis</name>
    <dbReference type="NCBI Taxonomy" id="2946699"/>
    <lineage>
        <taxon>Bacteria</taxon>
        <taxon>Pseudomonadati</taxon>
        <taxon>Pseudomonadota</taxon>
        <taxon>Betaproteobacteria</taxon>
        <taxon>Neisseriales</taxon>
        <taxon>Neisseriaceae</taxon>
        <taxon>Snodgrassella</taxon>
    </lineage>
</organism>
<evidence type="ECO:0000259" key="1">
    <source>
        <dbReference type="Pfam" id="PF08937"/>
    </source>
</evidence>
<evidence type="ECO:0000313" key="3">
    <source>
        <dbReference type="Proteomes" id="UP000027170"/>
    </source>
</evidence>
<name>A0A066TPV0_9NEIS</name>
<gene>
    <name evidence="2" type="ORF">SALWKB29_1868</name>
</gene>
<proteinExistence type="predicted"/>
<dbReference type="Proteomes" id="UP000027170">
    <property type="component" value="Unassembled WGS sequence"/>
</dbReference>
<dbReference type="InterPro" id="IPR015032">
    <property type="entry name" value="ThsB__TIR-like_domain"/>
</dbReference>
<dbReference type="OrthoDB" id="2218415at2"/>
<dbReference type="EMBL" id="JFZV01000011">
    <property type="protein sequence ID" value="KDN14078.1"/>
    <property type="molecule type" value="Genomic_DNA"/>
</dbReference>
<comment type="caution">
    <text evidence="2">The sequence shown here is derived from an EMBL/GenBank/DDBJ whole genome shotgun (WGS) entry which is preliminary data.</text>
</comment>
<evidence type="ECO:0000313" key="2">
    <source>
        <dbReference type="EMBL" id="KDN14078.1"/>
    </source>
</evidence>
<dbReference type="AlphaFoldDB" id="A0A066TPV0"/>
<keyword evidence="3" id="KW-1185">Reference proteome</keyword>
<dbReference type="Pfam" id="PF08937">
    <property type="entry name" value="ThsB_TIR"/>
    <property type="match status" value="1"/>
</dbReference>